<dbReference type="GO" id="GO:0004497">
    <property type="term" value="F:monooxygenase activity"/>
    <property type="evidence" value="ECO:0007669"/>
    <property type="project" value="UniProtKB-KW"/>
</dbReference>
<dbReference type="InterPro" id="IPR017972">
    <property type="entry name" value="Cyt_P450_CS"/>
</dbReference>
<keyword evidence="3 7" id="KW-0479">Metal-binding</keyword>
<dbReference type="Proteomes" id="UP000028058">
    <property type="component" value="Unassembled WGS sequence"/>
</dbReference>
<protein>
    <submittedName>
        <fullName evidence="9">Cytochrome P450</fullName>
    </submittedName>
</protein>
<evidence type="ECO:0000256" key="6">
    <source>
        <dbReference type="ARBA" id="ARBA00023033"/>
    </source>
</evidence>
<dbReference type="PRINTS" id="PR00359">
    <property type="entry name" value="BP450"/>
</dbReference>
<dbReference type="InterPro" id="IPR002397">
    <property type="entry name" value="Cyt_P450_B"/>
</dbReference>
<keyword evidence="6 7" id="KW-0503">Monooxygenase</keyword>
<dbReference type="PANTHER" id="PTHR46696">
    <property type="entry name" value="P450, PUTATIVE (EUROFUNG)-RELATED"/>
    <property type="match status" value="1"/>
</dbReference>
<evidence type="ECO:0000256" key="5">
    <source>
        <dbReference type="ARBA" id="ARBA00023004"/>
    </source>
</evidence>
<dbReference type="GO" id="GO:0020037">
    <property type="term" value="F:heme binding"/>
    <property type="evidence" value="ECO:0007669"/>
    <property type="project" value="InterPro"/>
</dbReference>
<dbReference type="EMBL" id="JNAD02000024">
    <property type="protein sequence ID" value="RKM90207.1"/>
    <property type="molecule type" value="Genomic_DNA"/>
</dbReference>
<evidence type="ECO:0000313" key="10">
    <source>
        <dbReference type="Proteomes" id="UP000028058"/>
    </source>
</evidence>
<proteinExistence type="inferred from homology"/>
<comment type="caution">
    <text evidence="9">The sequence shown here is derived from an EMBL/GenBank/DDBJ whole genome shotgun (WGS) entry which is preliminary data.</text>
</comment>
<dbReference type="InterPro" id="IPR036396">
    <property type="entry name" value="Cyt_P450_sf"/>
</dbReference>
<evidence type="ECO:0000256" key="1">
    <source>
        <dbReference type="ARBA" id="ARBA00010617"/>
    </source>
</evidence>
<comment type="similarity">
    <text evidence="1 7">Belongs to the cytochrome P450 family.</text>
</comment>
<gene>
    <name evidence="9" type="ORF">SFRA_031780</name>
</gene>
<feature type="region of interest" description="Disordered" evidence="8">
    <location>
        <begin position="1"/>
        <end position="76"/>
    </location>
</feature>
<organism evidence="9 10">
    <name type="scientific">Streptomyces xinghaiensis</name>
    <dbReference type="NCBI Taxonomy" id="1038928"/>
    <lineage>
        <taxon>Bacteria</taxon>
        <taxon>Bacillati</taxon>
        <taxon>Actinomycetota</taxon>
        <taxon>Actinomycetes</taxon>
        <taxon>Kitasatosporales</taxon>
        <taxon>Streptomycetaceae</taxon>
        <taxon>Streptomyces</taxon>
    </lineage>
</organism>
<accession>A0A3M8EVA9</accession>
<dbReference type="AlphaFoldDB" id="A0A3M8EVA9"/>
<dbReference type="GO" id="GO:0005506">
    <property type="term" value="F:iron ion binding"/>
    <property type="evidence" value="ECO:0007669"/>
    <property type="project" value="InterPro"/>
</dbReference>
<dbReference type="SUPFAM" id="SSF48264">
    <property type="entry name" value="Cytochrome P450"/>
    <property type="match status" value="1"/>
</dbReference>
<dbReference type="Gene3D" id="1.10.630.10">
    <property type="entry name" value="Cytochrome P450"/>
    <property type="match status" value="1"/>
</dbReference>
<feature type="compositionally biased region" description="Polar residues" evidence="8">
    <location>
        <begin position="17"/>
        <end position="30"/>
    </location>
</feature>
<sequence>MAEQTEARLAEPARGRTSGQPESPSAQTDVQAGPRTEVADRPVPTAPGSPDAQETPSPPDAPDTPGTPDPPIIDLTAYGDRFTADPYSVYAELRDRGPAHRVRVDEQNVVWLIVGHEEARAALADSRLSKDWRAAPDLRFRAAPVNANMLDSDPPDHTRLRRLVAREFTSRRVESLRPRVEEITGELLDAMAAVPDGRADLVEALAFPLPMSVICELLGVPSLDRASFRAWSNEVVAPTSPEAGEAAMHAVGEYLVGLIEEKRRHPGDDLLSGLIRTTDEDGDRLAPDELVGMAFLLLVAGHETTVNLITNGVHALLRHPDSLAGLRADLSLTERAVEETLRWDGPVENATFRYSREPLGVGGVTIPARQAVVISLAAADRDPARFPDADRFDLHRRPGGHLAFGHGIHFCLGAPLARMEGQIAIRRLLERFPDLALDLDPDRPAGDLPWIPGLLIRGLRRLPVRLR</sequence>
<dbReference type="InterPro" id="IPR001128">
    <property type="entry name" value="Cyt_P450"/>
</dbReference>
<dbReference type="RefSeq" id="WP_078649621.1">
    <property type="nucleotide sequence ID" value="NZ_JBIRWO010000018.1"/>
</dbReference>
<dbReference type="Pfam" id="PF00067">
    <property type="entry name" value="p450"/>
    <property type="match status" value="2"/>
</dbReference>
<name>A0A3M8EVA9_9ACTN</name>
<reference evidence="9 10" key="1">
    <citation type="journal article" date="2014" name="Genome Announc.">
        <title>Draft Genome Sequence of Streptomyces fradiae ATCC 19609, a Strain Highly Sensitive to Antibiotics.</title>
        <authorList>
            <person name="Bekker O.B."/>
            <person name="Klimina K.M."/>
            <person name="Vatlin A.A."/>
            <person name="Zakharevich N.V."/>
            <person name="Kasianov A.S."/>
            <person name="Danilenko V.N."/>
        </authorList>
    </citation>
    <scope>NUCLEOTIDE SEQUENCE [LARGE SCALE GENOMIC DNA]</scope>
    <source>
        <strain evidence="9 10">ATCC 19609</strain>
    </source>
</reference>
<feature type="compositionally biased region" description="Pro residues" evidence="8">
    <location>
        <begin position="56"/>
        <end position="71"/>
    </location>
</feature>
<evidence type="ECO:0000256" key="2">
    <source>
        <dbReference type="ARBA" id="ARBA00022617"/>
    </source>
</evidence>
<feature type="compositionally biased region" description="Basic and acidic residues" evidence="8">
    <location>
        <begin position="1"/>
        <end position="14"/>
    </location>
</feature>
<dbReference type="GO" id="GO:0016705">
    <property type="term" value="F:oxidoreductase activity, acting on paired donors, with incorporation or reduction of molecular oxygen"/>
    <property type="evidence" value="ECO:0007669"/>
    <property type="project" value="InterPro"/>
</dbReference>
<evidence type="ECO:0000313" key="9">
    <source>
        <dbReference type="EMBL" id="RKM90207.1"/>
    </source>
</evidence>
<dbReference type="OrthoDB" id="5500002at2"/>
<dbReference type="CDD" id="cd11029">
    <property type="entry name" value="CYP107-like"/>
    <property type="match status" value="1"/>
</dbReference>
<dbReference type="PANTHER" id="PTHR46696:SF1">
    <property type="entry name" value="CYTOCHROME P450 YJIB-RELATED"/>
    <property type="match status" value="1"/>
</dbReference>
<dbReference type="PROSITE" id="PS00086">
    <property type="entry name" value="CYTOCHROME_P450"/>
    <property type="match status" value="1"/>
</dbReference>
<keyword evidence="5 7" id="KW-0408">Iron</keyword>
<keyword evidence="2 7" id="KW-0349">Heme</keyword>
<evidence type="ECO:0000256" key="4">
    <source>
        <dbReference type="ARBA" id="ARBA00023002"/>
    </source>
</evidence>
<evidence type="ECO:0000256" key="8">
    <source>
        <dbReference type="SAM" id="MobiDB-lite"/>
    </source>
</evidence>
<evidence type="ECO:0000256" key="3">
    <source>
        <dbReference type="ARBA" id="ARBA00022723"/>
    </source>
</evidence>
<keyword evidence="10" id="KW-1185">Reference proteome</keyword>
<dbReference type="FunFam" id="1.10.630.10:FF:000018">
    <property type="entry name" value="Cytochrome P450 monooxygenase"/>
    <property type="match status" value="1"/>
</dbReference>
<keyword evidence="4 7" id="KW-0560">Oxidoreductase</keyword>
<evidence type="ECO:0000256" key="7">
    <source>
        <dbReference type="RuleBase" id="RU000461"/>
    </source>
</evidence>